<name>A0A8J8P7S5_HALGN</name>
<dbReference type="EMBL" id="RRYP01000387">
    <property type="protein sequence ID" value="TNV87519.1"/>
    <property type="molecule type" value="Genomic_DNA"/>
</dbReference>
<dbReference type="Proteomes" id="UP000785679">
    <property type="component" value="Unassembled WGS sequence"/>
</dbReference>
<protein>
    <submittedName>
        <fullName evidence="1">Uncharacterized protein</fullName>
    </submittedName>
</protein>
<organism evidence="1 2">
    <name type="scientific">Halteria grandinella</name>
    <dbReference type="NCBI Taxonomy" id="5974"/>
    <lineage>
        <taxon>Eukaryota</taxon>
        <taxon>Sar</taxon>
        <taxon>Alveolata</taxon>
        <taxon>Ciliophora</taxon>
        <taxon>Intramacronucleata</taxon>
        <taxon>Spirotrichea</taxon>
        <taxon>Stichotrichia</taxon>
        <taxon>Sporadotrichida</taxon>
        <taxon>Halteriidae</taxon>
        <taxon>Halteria</taxon>
    </lineage>
</organism>
<dbReference type="AlphaFoldDB" id="A0A8J8P7S5"/>
<gene>
    <name evidence="1" type="ORF">FGO68_gene1583</name>
</gene>
<reference evidence="1" key="1">
    <citation type="submission" date="2019-06" db="EMBL/GenBank/DDBJ databases">
        <authorList>
            <person name="Zheng W."/>
        </authorList>
    </citation>
    <scope>NUCLEOTIDE SEQUENCE</scope>
    <source>
        <strain evidence="1">QDHG01</strain>
    </source>
</reference>
<comment type="caution">
    <text evidence="1">The sequence shown here is derived from an EMBL/GenBank/DDBJ whole genome shotgun (WGS) entry which is preliminary data.</text>
</comment>
<proteinExistence type="predicted"/>
<accession>A0A8J8P7S5</accession>
<keyword evidence="2" id="KW-1185">Reference proteome</keyword>
<evidence type="ECO:0000313" key="1">
    <source>
        <dbReference type="EMBL" id="TNV87519.1"/>
    </source>
</evidence>
<sequence>MRGMCVTSCRKVMMPQMRFIEIFRATARKKLIAMVEDIVLDRAVKARSVDQVEEVSGSQGGSETLKVVPSASTVQDAVEEVEDFCQLSIQNTSRDSFRNSTQSLSLDENIETVRALVKLSCNLSSEGSISVAYQVKLRSRVEVSSPGVILILSTVSSMRARFESTQTG</sequence>
<evidence type="ECO:0000313" key="2">
    <source>
        <dbReference type="Proteomes" id="UP000785679"/>
    </source>
</evidence>